<dbReference type="GO" id="GO:0004364">
    <property type="term" value="F:glutathione transferase activity"/>
    <property type="evidence" value="ECO:0007669"/>
    <property type="project" value="TreeGrafter"/>
</dbReference>
<dbReference type="Proteomes" id="UP000018320">
    <property type="component" value="Unassembled WGS sequence"/>
</dbReference>
<name>V6T771_GIAIN</name>
<dbReference type="PROSITE" id="PS50404">
    <property type="entry name" value="GST_NTER"/>
    <property type="match status" value="1"/>
</dbReference>
<dbReference type="GO" id="GO:0006749">
    <property type="term" value="P:glutathione metabolic process"/>
    <property type="evidence" value="ECO:0007669"/>
    <property type="project" value="TreeGrafter"/>
</dbReference>
<dbReference type="CDD" id="cd03039">
    <property type="entry name" value="GST_N_Sigma_like"/>
    <property type="match status" value="1"/>
</dbReference>
<dbReference type="VEuPathDB" id="GiardiaDB:DHA2_154230"/>
<dbReference type="PANTHER" id="PTHR11571:SF150">
    <property type="entry name" value="GLUTATHIONE S-TRANSFERASE"/>
    <property type="match status" value="1"/>
</dbReference>
<dbReference type="EMBL" id="AHGT01000169">
    <property type="protein sequence ID" value="ESU34728.1"/>
    <property type="molecule type" value="Genomic_DNA"/>
</dbReference>
<dbReference type="PANTHER" id="PTHR11571">
    <property type="entry name" value="GLUTATHIONE S-TRANSFERASE"/>
    <property type="match status" value="1"/>
</dbReference>
<dbReference type="InterPro" id="IPR036282">
    <property type="entry name" value="Glutathione-S-Trfase_C_sf"/>
</dbReference>
<dbReference type="Gene3D" id="1.20.1050.10">
    <property type="match status" value="1"/>
</dbReference>
<dbReference type="InterPro" id="IPR050213">
    <property type="entry name" value="GST_superfamily"/>
</dbReference>
<dbReference type="VEuPathDB" id="GiardiaDB:GL50803_0015326"/>
<reference evidence="3" key="1">
    <citation type="submission" date="2012-02" db="EMBL/GenBank/DDBJ databases">
        <title>Genome sequencing of Giardia lamblia Genotypes A2 and B isolates (DH and GS) and comparative analysis with the genomes of Genotypes A1 and E (WB and Pig).</title>
        <authorList>
            <person name="Adam R."/>
            <person name="Dahlstrom E."/>
            <person name="Martens C."/>
            <person name="Bruno D."/>
            <person name="Barbian K."/>
            <person name="Porcella S.F."/>
            <person name="Nash T."/>
        </authorList>
    </citation>
    <scope>NUCLEOTIDE SEQUENCE</scope>
    <source>
        <strain evidence="3">DH</strain>
    </source>
</reference>
<dbReference type="VEuPathDB" id="GiardiaDB:GL50581_923"/>
<evidence type="ECO:0000313" key="2">
    <source>
        <dbReference type="EMBL" id="ESU34728.1"/>
    </source>
</evidence>
<proteinExistence type="predicted"/>
<evidence type="ECO:0000313" key="3">
    <source>
        <dbReference type="Proteomes" id="UP000018320"/>
    </source>
</evidence>
<protein>
    <recommendedName>
        <fullName evidence="1">GST N-terminal domain-containing protein</fullName>
    </recommendedName>
</protein>
<accession>V6T771</accession>
<evidence type="ECO:0000259" key="1">
    <source>
        <dbReference type="PROSITE" id="PS50404"/>
    </source>
</evidence>
<dbReference type="InterPro" id="IPR036249">
    <property type="entry name" value="Thioredoxin-like_sf"/>
</dbReference>
<dbReference type="SUPFAM" id="SSF47616">
    <property type="entry name" value="GST C-terminal domain-like"/>
    <property type="match status" value="1"/>
</dbReference>
<dbReference type="VEuPathDB" id="GiardiaDB:QR46_4756"/>
<dbReference type="Pfam" id="PF13409">
    <property type="entry name" value="GST_N_2"/>
    <property type="match status" value="1"/>
</dbReference>
<sequence length="218" mass="23821">MARLIRAHQGSKMDVVPPRLTYYDARGTALKCRFLLADLEIRYEWAPLASAEQVAAAKAGAPSCTLPVWEDSAARVAGGMVILEYLGASLGRYSTSLQVQAAARALVLFCEDLLAAVWKEPEAVAEALAAGAEMTRSECIAAYRQNRILPGLTVLTRDVLSLRSLAPEPLYSDYAVLEVLYYADAEYPELVDQFPPLRELSDGYRARPGIKKLLASLV</sequence>
<feature type="domain" description="GST N-terminal" evidence="1">
    <location>
        <begin position="16"/>
        <end position="94"/>
    </location>
</feature>
<organism evidence="2 3">
    <name type="scientific">Giardia intestinalis</name>
    <name type="common">Giardia lamblia</name>
    <dbReference type="NCBI Taxonomy" id="5741"/>
    <lineage>
        <taxon>Eukaryota</taxon>
        <taxon>Metamonada</taxon>
        <taxon>Diplomonadida</taxon>
        <taxon>Hexamitidae</taxon>
        <taxon>Giardiinae</taxon>
        <taxon>Giardia</taxon>
    </lineage>
</organism>
<dbReference type="InterPro" id="IPR004045">
    <property type="entry name" value="Glutathione_S-Trfase_N"/>
</dbReference>
<dbReference type="AlphaFoldDB" id="V6T771"/>
<dbReference type="SUPFAM" id="SSF52833">
    <property type="entry name" value="Thioredoxin-like"/>
    <property type="match status" value="1"/>
</dbReference>
<dbReference type="Gene3D" id="3.40.30.10">
    <property type="entry name" value="Glutaredoxin"/>
    <property type="match status" value="1"/>
</dbReference>
<reference evidence="2 3" key="2">
    <citation type="journal article" date="2013" name="Genome Biol. Evol.">
        <title>Genome sequencing of Giardia lamblia genotypes A2 and B isolates (DH and GS) and comparative analysis with the genomes of genotypes A1 and E (WB and Pig).</title>
        <authorList>
            <person name="Adam R.D."/>
            <person name="Dahlstrom E.W."/>
            <person name="Martens C.A."/>
            <person name="Bruno D.P."/>
            <person name="Barbian K.D."/>
            <person name="Ricklefs S.M."/>
            <person name="Hernandez M.M."/>
            <person name="Narla N.P."/>
            <person name="Patel R.B."/>
            <person name="Porcella S.F."/>
            <person name="Nash T.E."/>
        </authorList>
    </citation>
    <scope>NUCLEOTIDE SEQUENCE [LARGE SCALE GENOMIC DNA]</scope>
    <source>
        <strain evidence="2 3">DH</strain>
    </source>
</reference>
<gene>
    <name evidence="2" type="ORF">DHA2_154230</name>
</gene>
<comment type="caution">
    <text evidence="2">The sequence shown here is derived from an EMBL/GenBank/DDBJ whole genome shotgun (WGS) entry which is preliminary data.</text>
</comment>